<protein>
    <submittedName>
        <fullName evidence="1">Uncharacterized protein</fullName>
    </submittedName>
</protein>
<dbReference type="Proteomes" id="UP001162483">
    <property type="component" value="Unassembled WGS sequence"/>
</dbReference>
<evidence type="ECO:0000313" key="1">
    <source>
        <dbReference type="EMBL" id="CAI9612138.1"/>
    </source>
</evidence>
<keyword evidence="2" id="KW-1185">Reference proteome</keyword>
<proteinExistence type="predicted"/>
<name>A0ABN9GXJ1_9NEOB</name>
<evidence type="ECO:0000313" key="2">
    <source>
        <dbReference type="Proteomes" id="UP001162483"/>
    </source>
</evidence>
<organism evidence="1 2">
    <name type="scientific">Staurois parvus</name>
    <dbReference type="NCBI Taxonomy" id="386267"/>
    <lineage>
        <taxon>Eukaryota</taxon>
        <taxon>Metazoa</taxon>
        <taxon>Chordata</taxon>
        <taxon>Craniata</taxon>
        <taxon>Vertebrata</taxon>
        <taxon>Euteleostomi</taxon>
        <taxon>Amphibia</taxon>
        <taxon>Batrachia</taxon>
        <taxon>Anura</taxon>
        <taxon>Neobatrachia</taxon>
        <taxon>Ranoidea</taxon>
        <taxon>Ranidae</taxon>
        <taxon>Staurois</taxon>
    </lineage>
</organism>
<dbReference type="EMBL" id="CATNWA010019238">
    <property type="protein sequence ID" value="CAI9612138.1"/>
    <property type="molecule type" value="Genomic_DNA"/>
</dbReference>
<comment type="caution">
    <text evidence="1">The sequence shown here is derived from an EMBL/GenBank/DDBJ whole genome shotgun (WGS) entry which is preliminary data.</text>
</comment>
<accession>A0ABN9GXJ1</accession>
<reference evidence="1" key="1">
    <citation type="submission" date="2023-05" db="EMBL/GenBank/DDBJ databases">
        <authorList>
            <person name="Stuckert A."/>
        </authorList>
    </citation>
    <scope>NUCLEOTIDE SEQUENCE</scope>
</reference>
<gene>
    <name evidence="1" type="ORF">SPARVUS_LOCUS14652656</name>
</gene>
<feature type="non-terminal residue" evidence="1">
    <location>
        <position position="46"/>
    </location>
</feature>
<sequence>MVSPPLVPCDPRLCQVTSVAPAIDTEEPTNYQRQCHVIKSNYHDRR</sequence>